<organism evidence="1">
    <name type="scientific">marine sediment metagenome</name>
    <dbReference type="NCBI Taxonomy" id="412755"/>
    <lineage>
        <taxon>unclassified sequences</taxon>
        <taxon>metagenomes</taxon>
        <taxon>ecological metagenomes</taxon>
    </lineage>
</organism>
<protein>
    <submittedName>
        <fullName evidence="1">Uncharacterized protein</fullName>
    </submittedName>
</protein>
<accession>A0A0F9NN71</accession>
<evidence type="ECO:0000313" key="1">
    <source>
        <dbReference type="EMBL" id="KKN13517.1"/>
    </source>
</evidence>
<reference evidence="1" key="1">
    <citation type="journal article" date="2015" name="Nature">
        <title>Complex archaea that bridge the gap between prokaryotes and eukaryotes.</title>
        <authorList>
            <person name="Spang A."/>
            <person name="Saw J.H."/>
            <person name="Jorgensen S.L."/>
            <person name="Zaremba-Niedzwiedzka K."/>
            <person name="Martijn J."/>
            <person name="Lind A.E."/>
            <person name="van Eijk R."/>
            <person name="Schleper C."/>
            <person name="Guy L."/>
            <person name="Ettema T.J."/>
        </authorList>
    </citation>
    <scope>NUCLEOTIDE SEQUENCE</scope>
</reference>
<dbReference type="EMBL" id="LAZR01003916">
    <property type="protein sequence ID" value="KKN13517.1"/>
    <property type="molecule type" value="Genomic_DNA"/>
</dbReference>
<name>A0A0F9NN71_9ZZZZ</name>
<dbReference type="AlphaFoldDB" id="A0A0F9NN71"/>
<gene>
    <name evidence="1" type="ORF">LCGC14_1005730</name>
</gene>
<sequence length="55" mass="6487">MDKEKIEESLCCDVDGNTLHIFRKDFINLQESRSVFIEIDSDDLKNIERLKTRAD</sequence>
<proteinExistence type="predicted"/>
<comment type="caution">
    <text evidence="1">The sequence shown here is derived from an EMBL/GenBank/DDBJ whole genome shotgun (WGS) entry which is preliminary data.</text>
</comment>